<name>A0A6A5VTK7_9PLEO</name>
<evidence type="ECO:0000256" key="1">
    <source>
        <dbReference type="SAM" id="Phobius"/>
    </source>
</evidence>
<feature type="transmembrane region" description="Helical" evidence="1">
    <location>
        <begin position="12"/>
        <end position="35"/>
    </location>
</feature>
<dbReference type="InterPro" id="IPR010730">
    <property type="entry name" value="HET"/>
</dbReference>
<dbReference type="PANTHER" id="PTHR24148">
    <property type="entry name" value="ANKYRIN REPEAT DOMAIN-CONTAINING PROTEIN 39 HOMOLOG-RELATED"/>
    <property type="match status" value="1"/>
</dbReference>
<keyword evidence="4" id="KW-1185">Reference proteome</keyword>
<dbReference type="PANTHER" id="PTHR24148:SF64">
    <property type="entry name" value="HETEROKARYON INCOMPATIBILITY DOMAIN-CONTAINING PROTEIN"/>
    <property type="match status" value="1"/>
</dbReference>
<organism evidence="3 4">
    <name type="scientific">Bimuria novae-zelandiae CBS 107.79</name>
    <dbReference type="NCBI Taxonomy" id="1447943"/>
    <lineage>
        <taxon>Eukaryota</taxon>
        <taxon>Fungi</taxon>
        <taxon>Dikarya</taxon>
        <taxon>Ascomycota</taxon>
        <taxon>Pezizomycotina</taxon>
        <taxon>Dothideomycetes</taxon>
        <taxon>Pleosporomycetidae</taxon>
        <taxon>Pleosporales</taxon>
        <taxon>Massarineae</taxon>
        <taxon>Didymosphaeriaceae</taxon>
        <taxon>Bimuria</taxon>
    </lineage>
</organism>
<protein>
    <recommendedName>
        <fullName evidence="2">Heterokaryon incompatibility domain-containing protein</fullName>
    </recommendedName>
</protein>
<sequence>MTNNQIRKLSQSLILVRLLSGSSILLDYSLRWLFWYSLWLKELVKFSNPDPPPYTYEALKKPDHIRILLLHPTFGFRPISCNLVQGPHMRRLNYEAISYTWGGMEATRQIMVDGCTMKVTESVYEILTTYCSLLVPKLLWIDAVCIDQQNVEEKSLQVPLMQKIYREALFTTVFLGRAPTTACAVFDLFNEFEILKSGALRHSVQTIYELYETLQPTKSKPKQWDALLRLLQHPWFGRVWVVQEVALSQRVFVKYGDETIDWDVLASGLARL</sequence>
<evidence type="ECO:0000259" key="2">
    <source>
        <dbReference type="Pfam" id="PF06985"/>
    </source>
</evidence>
<dbReference type="Pfam" id="PF06985">
    <property type="entry name" value="HET"/>
    <property type="match status" value="1"/>
</dbReference>
<keyword evidence="1" id="KW-1133">Transmembrane helix</keyword>
<proteinExistence type="predicted"/>
<dbReference type="AlphaFoldDB" id="A0A6A5VTK7"/>
<dbReference type="OrthoDB" id="2157530at2759"/>
<dbReference type="Proteomes" id="UP000800036">
    <property type="component" value="Unassembled WGS sequence"/>
</dbReference>
<evidence type="ECO:0000313" key="4">
    <source>
        <dbReference type="Proteomes" id="UP000800036"/>
    </source>
</evidence>
<evidence type="ECO:0000313" key="3">
    <source>
        <dbReference type="EMBL" id="KAF1978206.1"/>
    </source>
</evidence>
<keyword evidence="1" id="KW-0472">Membrane</keyword>
<reference evidence="3" key="1">
    <citation type="journal article" date="2020" name="Stud. Mycol.">
        <title>101 Dothideomycetes genomes: a test case for predicting lifestyles and emergence of pathogens.</title>
        <authorList>
            <person name="Haridas S."/>
            <person name="Albert R."/>
            <person name="Binder M."/>
            <person name="Bloem J."/>
            <person name="Labutti K."/>
            <person name="Salamov A."/>
            <person name="Andreopoulos B."/>
            <person name="Baker S."/>
            <person name="Barry K."/>
            <person name="Bills G."/>
            <person name="Bluhm B."/>
            <person name="Cannon C."/>
            <person name="Castanera R."/>
            <person name="Culley D."/>
            <person name="Daum C."/>
            <person name="Ezra D."/>
            <person name="Gonzalez J."/>
            <person name="Henrissat B."/>
            <person name="Kuo A."/>
            <person name="Liang C."/>
            <person name="Lipzen A."/>
            <person name="Lutzoni F."/>
            <person name="Magnuson J."/>
            <person name="Mondo S."/>
            <person name="Nolan M."/>
            <person name="Ohm R."/>
            <person name="Pangilinan J."/>
            <person name="Park H.-J."/>
            <person name="Ramirez L."/>
            <person name="Alfaro M."/>
            <person name="Sun H."/>
            <person name="Tritt A."/>
            <person name="Yoshinaga Y."/>
            <person name="Zwiers L.-H."/>
            <person name="Turgeon B."/>
            <person name="Goodwin S."/>
            <person name="Spatafora J."/>
            <person name="Crous P."/>
            <person name="Grigoriev I."/>
        </authorList>
    </citation>
    <scope>NUCLEOTIDE SEQUENCE</scope>
    <source>
        <strain evidence="3">CBS 107.79</strain>
    </source>
</reference>
<accession>A0A6A5VTK7</accession>
<gene>
    <name evidence="3" type="ORF">BU23DRAFT_525941</name>
</gene>
<dbReference type="InterPro" id="IPR052895">
    <property type="entry name" value="HetReg/Transcr_Mod"/>
</dbReference>
<dbReference type="EMBL" id="ML976661">
    <property type="protein sequence ID" value="KAF1978206.1"/>
    <property type="molecule type" value="Genomic_DNA"/>
</dbReference>
<feature type="non-terminal residue" evidence="3">
    <location>
        <position position="272"/>
    </location>
</feature>
<feature type="domain" description="Heterokaryon incompatibility" evidence="2">
    <location>
        <begin position="94"/>
        <end position="244"/>
    </location>
</feature>
<keyword evidence="1" id="KW-0812">Transmembrane</keyword>